<feature type="region of interest" description="Disordered" evidence="3">
    <location>
        <begin position="480"/>
        <end position="553"/>
    </location>
</feature>
<gene>
    <name evidence="6" type="primary">LOAG_10633</name>
</gene>
<proteinExistence type="predicted"/>
<evidence type="ECO:0000313" key="5">
    <source>
        <dbReference type="Proteomes" id="UP000095285"/>
    </source>
</evidence>
<dbReference type="PANTHER" id="PTHR45632">
    <property type="entry name" value="LD33804P"/>
    <property type="match status" value="1"/>
</dbReference>
<dbReference type="OrthoDB" id="5843599at2759"/>
<dbReference type="Gene3D" id="3.30.710.10">
    <property type="entry name" value="Potassium Channel Kv1.1, Chain A"/>
    <property type="match status" value="1"/>
</dbReference>
<dbReference type="InterPro" id="IPR011705">
    <property type="entry name" value="BACK"/>
</dbReference>
<feature type="compositionally biased region" description="Low complexity" evidence="3">
    <location>
        <begin position="507"/>
        <end position="517"/>
    </location>
</feature>
<dbReference type="Pfam" id="PF07707">
    <property type="entry name" value="BACK"/>
    <property type="match status" value="1"/>
</dbReference>
<feature type="compositionally biased region" description="Basic and acidic residues" evidence="3">
    <location>
        <begin position="532"/>
        <end position="553"/>
    </location>
</feature>
<dbReference type="AlphaFoldDB" id="A0A1I7VQJ8"/>
<dbReference type="STRING" id="7209.A0A1I7VQJ8"/>
<evidence type="ECO:0000256" key="1">
    <source>
        <dbReference type="ARBA" id="ARBA00022441"/>
    </source>
</evidence>
<dbReference type="WBParaSite" id="EN70_5126">
    <property type="protein sequence ID" value="EN70_5126"/>
    <property type="gene ID" value="EN70_5126"/>
</dbReference>
<sequence>MWYGGSQDALPRMRQQLALDAVWVVPGEIRKHYLQDELHCDRLEASVYLNWSAGAGLKNQVKIVLENGYACSAPASLLAAFSEIFRKLILIKISQEQFSSGKEIIVHLNGMPNLTNAGLYNVVAFIQNGQIKFLETELENILVAANDLRVAALVSLICEEMTVRILENTSSAVSMLYTAVACLPPQSQYRSMVVDGAAMKFRDIMISPELLKLSFEMLYSLISSPVLQGSEWVMQIYETILFWLRNNPEQICLAPPLLDSVNFKIIINAHDNRLEIIKKSWEVPNLGPIVQLFLMDAAYAQFLDGLMLPVNRDQSLSSSIYTISGAETATVPTPMRGPLGLAPSPLGSYIIAPFDSTSHITTRSISNETSVSLEKNWCPTQQLPIGCGSSHNPTGYQSSLANTATQTAQAKIASNVGDSGQRLWSEVLADRPKHTSKSGNLTGEMVSFQSTTALSTLPSKSSHDSIPTVITARSGPAFTYSSAATGGKQETSTAITSSPTLESVGIRTSSSQESASSSKRRRKFEQIPLRTEPPKSRKELRKERQARERAGKK</sequence>
<name>A0A1I7VQJ8_LOALO</name>
<protein>
    <submittedName>
        <fullName evidence="6">BACK domain-containing protein</fullName>
    </submittedName>
</protein>
<reference evidence="6" key="2">
    <citation type="submission" date="2016-11" db="UniProtKB">
        <authorList>
            <consortium name="WormBaseParasite"/>
        </authorList>
    </citation>
    <scope>IDENTIFICATION</scope>
</reference>
<dbReference type="PANTHER" id="PTHR45632:SF3">
    <property type="entry name" value="KELCH-LIKE PROTEIN 32"/>
    <property type="match status" value="1"/>
</dbReference>
<feature type="compositionally biased region" description="Polar residues" evidence="3">
    <location>
        <begin position="480"/>
        <end position="501"/>
    </location>
</feature>
<keyword evidence="2" id="KW-0677">Repeat</keyword>
<accession>A0A1I7VQJ8</accession>
<dbReference type="InterPro" id="IPR011333">
    <property type="entry name" value="SKP1/BTB/POZ_sf"/>
</dbReference>
<keyword evidence="1" id="KW-0880">Kelch repeat</keyword>
<dbReference type="Proteomes" id="UP000095285">
    <property type="component" value="Unassembled WGS sequence"/>
</dbReference>
<evidence type="ECO:0000259" key="4">
    <source>
        <dbReference type="Pfam" id="PF07707"/>
    </source>
</evidence>
<reference evidence="5" key="1">
    <citation type="submission" date="2012-04" db="EMBL/GenBank/DDBJ databases">
        <title>The Genome Sequence of Loa loa.</title>
        <authorList>
            <consortium name="The Broad Institute Genome Sequencing Platform"/>
            <consortium name="Broad Institute Genome Sequencing Center for Infectious Disease"/>
            <person name="Nutman T.B."/>
            <person name="Fink D.L."/>
            <person name="Russ C."/>
            <person name="Young S."/>
            <person name="Zeng Q."/>
            <person name="Gargeya S."/>
            <person name="Alvarado L."/>
            <person name="Berlin A."/>
            <person name="Chapman S.B."/>
            <person name="Chen Z."/>
            <person name="Freedman E."/>
            <person name="Gellesch M."/>
            <person name="Goldberg J."/>
            <person name="Griggs A."/>
            <person name="Gujja S."/>
            <person name="Heilman E.R."/>
            <person name="Heiman D."/>
            <person name="Howarth C."/>
            <person name="Mehta T."/>
            <person name="Neiman D."/>
            <person name="Pearson M."/>
            <person name="Roberts A."/>
            <person name="Saif S."/>
            <person name="Shea T."/>
            <person name="Shenoy N."/>
            <person name="Sisk P."/>
            <person name="Stolte C."/>
            <person name="Sykes S."/>
            <person name="White J."/>
            <person name="Yandava C."/>
            <person name="Haas B."/>
            <person name="Henn M.R."/>
            <person name="Nusbaum C."/>
            <person name="Birren B."/>
        </authorList>
    </citation>
    <scope>NUCLEOTIDE SEQUENCE [LARGE SCALE GENOMIC DNA]</scope>
</reference>
<evidence type="ECO:0000256" key="2">
    <source>
        <dbReference type="ARBA" id="ARBA00022737"/>
    </source>
</evidence>
<organism evidence="5 6">
    <name type="scientific">Loa loa</name>
    <name type="common">Eye worm</name>
    <name type="synonym">Filaria loa</name>
    <dbReference type="NCBI Taxonomy" id="7209"/>
    <lineage>
        <taxon>Eukaryota</taxon>
        <taxon>Metazoa</taxon>
        <taxon>Ecdysozoa</taxon>
        <taxon>Nematoda</taxon>
        <taxon>Chromadorea</taxon>
        <taxon>Rhabditida</taxon>
        <taxon>Spirurina</taxon>
        <taxon>Spiruromorpha</taxon>
        <taxon>Filarioidea</taxon>
        <taxon>Onchocercidae</taxon>
        <taxon>Loa</taxon>
    </lineage>
</organism>
<evidence type="ECO:0000256" key="3">
    <source>
        <dbReference type="SAM" id="MobiDB-lite"/>
    </source>
</evidence>
<keyword evidence="5" id="KW-1185">Reference proteome</keyword>
<feature type="domain" description="BACK" evidence="4">
    <location>
        <begin position="197"/>
        <end position="266"/>
    </location>
</feature>
<evidence type="ECO:0000313" key="6">
    <source>
        <dbReference type="WBParaSite" id="EN70_5126"/>
    </source>
</evidence>